<name>A0A0F9JQF2_9ZZZZ</name>
<comment type="caution">
    <text evidence="1">The sequence shown here is derived from an EMBL/GenBank/DDBJ whole genome shotgun (WGS) entry which is preliminary data.</text>
</comment>
<sequence length="38" mass="4697">FLKIRDYAEELLDGLNLVEWPEKVKIKYLFLAWRTKTR</sequence>
<proteinExistence type="predicted"/>
<organism evidence="1">
    <name type="scientific">marine sediment metagenome</name>
    <dbReference type="NCBI Taxonomy" id="412755"/>
    <lineage>
        <taxon>unclassified sequences</taxon>
        <taxon>metagenomes</taxon>
        <taxon>ecological metagenomes</taxon>
    </lineage>
</organism>
<protein>
    <submittedName>
        <fullName evidence="1">Uncharacterized protein</fullName>
    </submittedName>
</protein>
<accession>A0A0F9JQF2</accession>
<reference evidence="1" key="1">
    <citation type="journal article" date="2015" name="Nature">
        <title>Complex archaea that bridge the gap between prokaryotes and eukaryotes.</title>
        <authorList>
            <person name="Spang A."/>
            <person name="Saw J.H."/>
            <person name="Jorgensen S.L."/>
            <person name="Zaremba-Niedzwiedzka K."/>
            <person name="Martijn J."/>
            <person name="Lind A.E."/>
            <person name="van Eijk R."/>
            <person name="Schleper C."/>
            <person name="Guy L."/>
            <person name="Ettema T.J."/>
        </authorList>
    </citation>
    <scope>NUCLEOTIDE SEQUENCE</scope>
</reference>
<feature type="non-terminal residue" evidence="1">
    <location>
        <position position="1"/>
    </location>
</feature>
<gene>
    <name evidence="1" type="ORF">LCGC14_1730260</name>
</gene>
<evidence type="ECO:0000313" key="1">
    <source>
        <dbReference type="EMBL" id="KKM07806.1"/>
    </source>
</evidence>
<dbReference type="EMBL" id="LAZR01015694">
    <property type="protein sequence ID" value="KKM07806.1"/>
    <property type="molecule type" value="Genomic_DNA"/>
</dbReference>
<dbReference type="AlphaFoldDB" id="A0A0F9JQF2"/>